<evidence type="ECO:0000313" key="4">
    <source>
        <dbReference type="EMBL" id="SMO65208.1"/>
    </source>
</evidence>
<organism evidence="4 5">
    <name type="scientific">Solitalea koreensis</name>
    <dbReference type="NCBI Taxonomy" id="543615"/>
    <lineage>
        <taxon>Bacteria</taxon>
        <taxon>Pseudomonadati</taxon>
        <taxon>Bacteroidota</taxon>
        <taxon>Sphingobacteriia</taxon>
        <taxon>Sphingobacteriales</taxon>
        <taxon>Sphingobacteriaceae</taxon>
        <taxon>Solitalea</taxon>
    </lineage>
</organism>
<dbReference type="RefSeq" id="WP_142603625.1">
    <property type="nucleotide sequence ID" value="NZ_FXSZ01000005.1"/>
</dbReference>
<dbReference type="CDD" id="cd17783">
    <property type="entry name" value="CBS_pair_bac"/>
    <property type="match status" value="1"/>
</dbReference>
<gene>
    <name evidence="4" type="ORF">SAMN06265350_10595</name>
</gene>
<feature type="domain" description="CBS" evidence="3">
    <location>
        <begin position="7"/>
        <end position="62"/>
    </location>
</feature>
<dbReference type="SUPFAM" id="SSF54631">
    <property type="entry name" value="CBS-domain pair"/>
    <property type="match status" value="1"/>
</dbReference>
<protein>
    <submittedName>
        <fullName evidence="4">CBS domain-containing protein</fullName>
    </submittedName>
</protein>
<dbReference type="PANTHER" id="PTHR48108">
    <property type="entry name" value="CBS DOMAIN-CONTAINING PROTEIN CBSX2, CHLOROPLASTIC"/>
    <property type="match status" value="1"/>
</dbReference>
<keyword evidence="2" id="KW-0129">CBS domain</keyword>
<evidence type="ECO:0000256" key="1">
    <source>
        <dbReference type="ARBA" id="ARBA00022737"/>
    </source>
</evidence>
<dbReference type="PANTHER" id="PTHR48108:SF26">
    <property type="entry name" value="CBS DOMAIN-CONTAINING PROTEIN DDB_G0289609"/>
    <property type="match status" value="1"/>
</dbReference>
<evidence type="ECO:0000256" key="2">
    <source>
        <dbReference type="PROSITE-ProRule" id="PRU00703"/>
    </source>
</evidence>
<reference evidence="4 5" key="1">
    <citation type="submission" date="2017-05" db="EMBL/GenBank/DDBJ databases">
        <authorList>
            <person name="Varghese N."/>
            <person name="Submissions S."/>
        </authorList>
    </citation>
    <scope>NUCLEOTIDE SEQUENCE [LARGE SCALE GENOMIC DNA]</scope>
    <source>
        <strain evidence="4 5">DSM 21342</strain>
    </source>
</reference>
<dbReference type="Pfam" id="PF00571">
    <property type="entry name" value="CBS"/>
    <property type="match status" value="2"/>
</dbReference>
<dbReference type="EMBL" id="FXSZ01000005">
    <property type="protein sequence ID" value="SMO65208.1"/>
    <property type="molecule type" value="Genomic_DNA"/>
</dbReference>
<evidence type="ECO:0000259" key="3">
    <source>
        <dbReference type="PROSITE" id="PS51371"/>
    </source>
</evidence>
<keyword evidence="1" id="KW-0677">Repeat</keyword>
<dbReference type="OrthoDB" id="1523762at2"/>
<dbReference type="Proteomes" id="UP000315971">
    <property type="component" value="Unassembled WGS sequence"/>
</dbReference>
<dbReference type="PROSITE" id="PS51371">
    <property type="entry name" value="CBS"/>
    <property type="match status" value="2"/>
</dbReference>
<evidence type="ECO:0000313" key="5">
    <source>
        <dbReference type="Proteomes" id="UP000315971"/>
    </source>
</evidence>
<dbReference type="InterPro" id="IPR000644">
    <property type="entry name" value="CBS_dom"/>
</dbReference>
<name>A0A521D0L5_9SPHI</name>
<proteinExistence type="predicted"/>
<dbReference type="Gene3D" id="3.10.580.10">
    <property type="entry name" value="CBS-domain"/>
    <property type="match status" value="1"/>
</dbReference>
<dbReference type="AlphaFoldDB" id="A0A521D0L5"/>
<dbReference type="InterPro" id="IPR051462">
    <property type="entry name" value="CBS_domain-containing"/>
</dbReference>
<dbReference type="InterPro" id="IPR046342">
    <property type="entry name" value="CBS_dom_sf"/>
</dbReference>
<feature type="domain" description="CBS" evidence="3">
    <location>
        <begin position="67"/>
        <end position="123"/>
    </location>
</feature>
<keyword evidence="5" id="KW-1185">Reference proteome</keyword>
<dbReference type="Gene3D" id="3.90.1280.20">
    <property type="match status" value="1"/>
</dbReference>
<sequence>MLASELVSDFLPPLKTSDTAQKALERMSEFHVSHLPVVNETEFLGLVCDNDIVELVDLEEPIGNTELSLSFQSINENQHVYDVIRLINEQSLTIVPVVDNRNRYTGVITATTLIENFAKLIAVDNPGGIIVLESTMRDFSLAEIARIVESNDASILSSYISTFSDSTRIEVTLKINKTDLTPILASFQRFNYSIKATFFQNPRADDTMDRFDSFMHYLNI</sequence>
<dbReference type="SMART" id="SM00116">
    <property type="entry name" value="CBS"/>
    <property type="match status" value="2"/>
</dbReference>
<accession>A0A521D0L5</accession>